<evidence type="ECO:0000313" key="7">
    <source>
        <dbReference type="EMBL" id="KAF9450426.1"/>
    </source>
</evidence>
<dbReference type="InterPro" id="IPR050675">
    <property type="entry name" value="OAF3"/>
</dbReference>
<dbReference type="GO" id="GO:0008270">
    <property type="term" value="F:zinc ion binding"/>
    <property type="evidence" value="ECO:0007669"/>
    <property type="project" value="InterPro"/>
</dbReference>
<feature type="compositionally biased region" description="Polar residues" evidence="5">
    <location>
        <begin position="174"/>
        <end position="188"/>
    </location>
</feature>
<keyword evidence="4" id="KW-0539">Nucleus</keyword>
<evidence type="ECO:0000256" key="5">
    <source>
        <dbReference type="SAM" id="MobiDB-lite"/>
    </source>
</evidence>
<feature type="region of interest" description="Disordered" evidence="5">
    <location>
        <begin position="1"/>
        <end position="33"/>
    </location>
</feature>
<keyword evidence="2" id="KW-0238">DNA-binding</keyword>
<feature type="region of interest" description="Disordered" evidence="5">
    <location>
        <begin position="363"/>
        <end position="388"/>
    </location>
</feature>
<dbReference type="Gene3D" id="4.10.240.10">
    <property type="entry name" value="Zn(2)-C6 fungal-type DNA-binding domain"/>
    <property type="match status" value="1"/>
</dbReference>
<keyword evidence="8" id="KW-1185">Reference proteome</keyword>
<evidence type="ECO:0000313" key="8">
    <source>
        <dbReference type="Proteomes" id="UP000807342"/>
    </source>
</evidence>
<dbReference type="PANTHER" id="PTHR31069:SF12">
    <property type="entry name" value="TRANSCRIPTION FACTOR DOMAIN-CONTAINING PROTEIN"/>
    <property type="match status" value="1"/>
</dbReference>
<dbReference type="GO" id="GO:0005634">
    <property type="term" value="C:nucleus"/>
    <property type="evidence" value="ECO:0007669"/>
    <property type="project" value="TreeGrafter"/>
</dbReference>
<dbReference type="SUPFAM" id="SSF57701">
    <property type="entry name" value="Zn2/Cys6 DNA-binding domain"/>
    <property type="match status" value="1"/>
</dbReference>
<dbReference type="Proteomes" id="UP000807342">
    <property type="component" value="Unassembled WGS sequence"/>
</dbReference>
<dbReference type="EMBL" id="MU151105">
    <property type="protein sequence ID" value="KAF9450426.1"/>
    <property type="molecule type" value="Genomic_DNA"/>
</dbReference>
<evidence type="ECO:0000256" key="1">
    <source>
        <dbReference type="ARBA" id="ARBA00023015"/>
    </source>
</evidence>
<dbReference type="GO" id="GO:0045944">
    <property type="term" value="P:positive regulation of transcription by RNA polymerase II"/>
    <property type="evidence" value="ECO:0007669"/>
    <property type="project" value="TreeGrafter"/>
</dbReference>
<feature type="compositionally biased region" description="Low complexity" evidence="5">
    <location>
        <begin position="139"/>
        <end position="159"/>
    </location>
</feature>
<evidence type="ECO:0000259" key="6">
    <source>
        <dbReference type="PROSITE" id="PS50048"/>
    </source>
</evidence>
<dbReference type="OrthoDB" id="2269373at2759"/>
<organism evidence="7 8">
    <name type="scientific">Macrolepiota fuliginosa MF-IS2</name>
    <dbReference type="NCBI Taxonomy" id="1400762"/>
    <lineage>
        <taxon>Eukaryota</taxon>
        <taxon>Fungi</taxon>
        <taxon>Dikarya</taxon>
        <taxon>Basidiomycota</taxon>
        <taxon>Agaricomycotina</taxon>
        <taxon>Agaricomycetes</taxon>
        <taxon>Agaricomycetidae</taxon>
        <taxon>Agaricales</taxon>
        <taxon>Agaricineae</taxon>
        <taxon>Agaricaceae</taxon>
        <taxon>Macrolepiota</taxon>
    </lineage>
</organism>
<dbReference type="InterPro" id="IPR036864">
    <property type="entry name" value="Zn2-C6_fun-type_DNA-bd_sf"/>
</dbReference>
<dbReference type="PROSITE" id="PS00463">
    <property type="entry name" value="ZN2_CY6_FUNGAL_1"/>
    <property type="match status" value="1"/>
</dbReference>
<feature type="region of interest" description="Disordered" evidence="5">
    <location>
        <begin position="105"/>
        <end position="199"/>
    </location>
</feature>
<comment type="caution">
    <text evidence="7">The sequence shown here is derived from an EMBL/GenBank/DDBJ whole genome shotgun (WGS) entry which is preliminary data.</text>
</comment>
<dbReference type="GO" id="GO:0000978">
    <property type="term" value="F:RNA polymerase II cis-regulatory region sequence-specific DNA binding"/>
    <property type="evidence" value="ECO:0007669"/>
    <property type="project" value="TreeGrafter"/>
</dbReference>
<reference evidence="7" key="1">
    <citation type="submission" date="2020-11" db="EMBL/GenBank/DDBJ databases">
        <authorList>
            <consortium name="DOE Joint Genome Institute"/>
            <person name="Ahrendt S."/>
            <person name="Riley R."/>
            <person name="Andreopoulos W."/>
            <person name="Labutti K."/>
            <person name="Pangilinan J."/>
            <person name="Ruiz-Duenas F.J."/>
            <person name="Barrasa J.M."/>
            <person name="Sanchez-Garcia M."/>
            <person name="Camarero S."/>
            <person name="Miyauchi S."/>
            <person name="Serrano A."/>
            <person name="Linde D."/>
            <person name="Babiker R."/>
            <person name="Drula E."/>
            <person name="Ayuso-Fernandez I."/>
            <person name="Pacheco R."/>
            <person name="Padilla G."/>
            <person name="Ferreira P."/>
            <person name="Barriuso J."/>
            <person name="Kellner H."/>
            <person name="Castanera R."/>
            <person name="Alfaro M."/>
            <person name="Ramirez L."/>
            <person name="Pisabarro A.G."/>
            <person name="Kuo A."/>
            <person name="Tritt A."/>
            <person name="Lipzen A."/>
            <person name="He G."/>
            <person name="Yan M."/>
            <person name="Ng V."/>
            <person name="Cullen D."/>
            <person name="Martin F."/>
            <person name="Rosso M.-N."/>
            <person name="Henrissat B."/>
            <person name="Hibbett D."/>
            <person name="Martinez A.T."/>
            <person name="Grigoriev I.V."/>
        </authorList>
    </citation>
    <scope>NUCLEOTIDE SEQUENCE</scope>
    <source>
        <strain evidence="7">MF-IS2</strain>
    </source>
</reference>
<feature type="domain" description="Zn(2)-C6 fungal-type" evidence="6">
    <location>
        <begin position="36"/>
        <end position="68"/>
    </location>
</feature>
<gene>
    <name evidence="7" type="ORF">P691DRAFT_798133</name>
</gene>
<dbReference type="Pfam" id="PF00172">
    <property type="entry name" value="Zn_clus"/>
    <property type="match status" value="1"/>
</dbReference>
<dbReference type="PANTHER" id="PTHR31069">
    <property type="entry name" value="OLEATE-ACTIVATED TRANSCRIPTION FACTOR 1-RELATED"/>
    <property type="match status" value="1"/>
</dbReference>
<dbReference type="CDD" id="cd00067">
    <property type="entry name" value="GAL4"/>
    <property type="match status" value="1"/>
</dbReference>
<feature type="compositionally biased region" description="Low complexity" evidence="5">
    <location>
        <begin position="189"/>
        <end position="199"/>
    </location>
</feature>
<evidence type="ECO:0000256" key="2">
    <source>
        <dbReference type="ARBA" id="ARBA00023125"/>
    </source>
</evidence>
<evidence type="ECO:0000256" key="4">
    <source>
        <dbReference type="ARBA" id="ARBA00023242"/>
    </source>
</evidence>
<evidence type="ECO:0000256" key="3">
    <source>
        <dbReference type="ARBA" id="ARBA00023163"/>
    </source>
</evidence>
<keyword evidence="1" id="KW-0805">Transcription regulation</keyword>
<dbReference type="GO" id="GO:0000981">
    <property type="term" value="F:DNA-binding transcription factor activity, RNA polymerase II-specific"/>
    <property type="evidence" value="ECO:0007669"/>
    <property type="project" value="InterPro"/>
</dbReference>
<dbReference type="AlphaFoldDB" id="A0A9P6C389"/>
<dbReference type="SMART" id="SM00066">
    <property type="entry name" value="GAL4"/>
    <property type="match status" value="1"/>
</dbReference>
<keyword evidence="3" id="KW-0804">Transcription</keyword>
<dbReference type="InterPro" id="IPR001138">
    <property type="entry name" value="Zn2Cys6_DnaBD"/>
</dbReference>
<proteinExistence type="predicted"/>
<protein>
    <recommendedName>
        <fullName evidence="6">Zn(2)-C6 fungal-type domain-containing protein</fullName>
    </recommendedName>
</protein>
<name>A0A9P6C389_9AGAR</name>
<sequence>MSSDTLATRKKRPAPDSPAAPEGDHRKRRRNRTTQSCLNCHTSKRMCDRKRPACARCTQLGLTGLCVYEVDDPNQRSDTQDESARLLKRVAELEGVIRELKNKPHPRWVQGTNGPTTDLEKWTTRTHPQAASEGGQDQANSNAPSPPSSLSEKSELSSPRTRAPLLANGYLPTISLNTGNRRSSRTALSSPQSTPSPTLITPTDEFARSHISVAVSPDVSQEYDLSSMFLTYPEFMGCEAGSFGTLNKESEPCFLKPNMGHCGCPHEAPSYNVLLELSLRLRRAADVLSRSASHQLGHRCSLHQRIAELDVLTTNALGSVSTLPEDLPAAMISRSDGTQSLGNSVQLHSSQSFAHPCRTTISPESLQSLRSPPSCEDPFMTWEPPRRP</sequence>
<accession>A0A9P6C389</accession>
<dbReference type="PROSITE" id="PS50048">
    <property type="entry name" value="ZN2_CY6_FUNGAL_2"/>
    <property type="match status" value="1"/>
</dbReference>